<dbReference type="Proteomes" id="UP001183794">
    <property type="component" value="Unassembled WGS sequence"/>
</dbReference>
<dbReference type="Gene3D" id="1.10.10.10">
    <property type="entry name" value="Winged helix-like DNA-binding domain superfamily/Winged helix DNA-binding domain"/>
    <property type="match status" value="1"/>
</dbReference>
<keyword evidence="3" id="KW-0238">DNA-binding</keyword>
<evidence type="ECO:0000256" key="1">
    <source>
        <dbReference type="SAM" id="MobiDB-lite"/>
    </source>
</evidence>
<dbReference type="InterPro" id="IPR036388">
    <property type="entry name" value="WH-like_DNA-bd_sf"/>
</dbReference>
<dbReference type="SUPFAM" id="SSF46785">
    <property type="entry name" value="Winged helix' DNA-binding domain"/>
    <property type="match status" value="1"/>
</dbReference>
<proteinExistence type="predicted"/>
<accession>A0ABU2B3K5</accession>
<dbReference type="PROSITE" id="PS50995">
    <property type="entry name" value="HTH_MARR_2"/>
    <property type="match status" value="1"/>
</dbReference>
<dbReference type="InterPro" id="IPR039422">
    <property type="entry name" value="MarR/SlyA-like"/>
</dbReference>
<dbReference type="PRINTS" id="PR00598">
    <property type="entry name" value="HTHMARR"/>
</dbReference>
<evidence type="ECO:0000313" key="3">
    <source>
        <dbReference type="EMBL" id="MDR7348194.1"/>
    </source>
</evidence>
<evidence type="ECO:0000313" key="4">
    <source>
        <dbReference type="Proteomes" id="UP001183794"/>
    </source>
</evidence>
<dbReference type="InterPro" id="IPR000835">
    <property type="entry name" value="HTH_MarR-typ"/>
</dbReference>
<keyword evidence="4" id="KW-1185">Reference proteome</keyword>
<sequence>MANNTRKSPQTSTRRTSRDMSMVDPRVMDPGQELISLQDYTEEEVDEIVAVMEAMRRWRRVERRLNDSSRKYMQLGENDMRAVRYIIACQRHGALATPSDVAKHLGITTASVSRMIDRLVEANHIRRTPHPQDRRSTALEVTAETQATARRSVGHNHAQRFQAVAELTSEERAAVIKFFDSFVATAGPSAL</sequence>
<organism evidence="3 4">
    <name type="scientific">Enteractinococcus fodinae</name>
    <dbReference type="NCBI Taxonomy" id="684663"/>
    <lineage>
        <taxon>Bacteria</taxon>
        <taxon>Bacillati</taxon>
        <taxon>Actinomycetota</taxon>
        <taxon>Actinomycetes</taxon>
        <taxon>Micrococcales</taxon>
        <taxon>Micrococcaceae</taxon>
    </lineage>
</organism>
<comment type="caution">
    <text evidence="3">The sequence shown here is derived from an EMBL/GenBank/DDBJ whole genome shotgun (WGS) entry which is preliminary data.</text>
</comment>
<feature type="region of interest" description="Disordered" evidence="1">
    <location>
        <begin position="1"/>
        <end position="25"/>
    </location>
</feature>
<dbReference type="EMBL" id="JAVDYJ010000001">
    <property type="protein sequence ID" value="MDR7348194.1"/>
    <property type="molecule type" value="Genomic_DNA"/>
</dbReference>
<feature type="domain" description="HTH marR-type" evidence="2">
    <location>
        <begin position="45"/>
        <end position="184"/>
    </location>
</feature>
<dbReference type="SMART" id="SM00347">
    <property type="entry name" value="HTH_MARR"/>
    <property type="match status" value="1"/>
</dbReference>
<name>A0ABU2B3K5_9MICC</name>
<protein>
    <submittedName>
        <fullName evidence="3">DNA-binding MarR family transcriptional regulator</fullName>
    </submittedName>
</protein>
<dbReference type="RefSeq" id="WP_310175151.1">
    <property type="nucleotide sequence ID" value="NZ_BAABHE010000002.1"/>
</dbReference>
<feature type="compositionally biased region" description="Polar residues" evidence="1">
    <location>
        <begin position="1"/>
        <end position="14"/>
    </location>
</feature>
<reference evidence="3 4" key="1">
    <citation type="submission" date="2023-07" db="EMBL/GenBank/DDBJ databases">
        <title>Sequencing the genomes of 1000 actinobacteria strains.</title>
        <authorList>
            <person name="Klenk H.-P."/>
        </authorList>
    </citation>
    <scope>NUCLEOTIDE SEQUENCE [LARGE SCALE GENOMIC DNA]</scope>
    <source>
        <strain evidence="3 4">DSM 22966</strain>
    </source>
</reference>
<dbReference type="GO" id="GO:0003677">
    <property type="term" value="F:DNA binding"/>
    <property type="evidence" value="ECO:0007669"/>
    <property type="project" value="UniProtKB-KW"/>
</dbReference>
<dbReference type="InterPro" id="IPR036390">
    <property type="entry name" value="WH_DNA-bd_sf"/>
</dbReference>
<dbReference type="PANTHER" id="PTHR33164:SF89">
    <property type="entry name" value="MARR FAMILY REGULATORY PROTEIN"/>
    <property type="match status" value="1"/>
</dbReference>
<evidence type="ECO:0000259" key="2">
    <source>
        <dbReference type="PROSITE" id="PS50995"/>
    </source>
</evidence>
<dbReference type="PANTHER" id="PTHR33164">
    <property type="entry name" value="TRANSCRIPTIONAL REGULATOR, MARR FAMILY"/>
    <property type="match status" value="1"/>
</dbReference>
<gene>
    <name evidence="3" type="ORF">J2S62_002451</name>
</gene>
<dbReference type="Pfam" id="PF12802">
    <property type="entry name" value="MarR_2"/>
    <property type="match status" value="1"/>
</dbReference>